<evidence type="ECO:0000313" key="2">
    <source>
        <dbReference type="EMBL" id="SHI95279.1"/>
    </source>
</evidence>
<reference evidence="2 3" key="1">
    <citation type="submission" date="2016-11" db="EMBL/GenBank/DDBJ databases">
        <authorList>
            <person name="Varghese N."/>
            <person name="Submissions S."/>
        </authorList>
    </citation>
    <scope>NUCLEOTIDE SEQUENCE [LARGE SCALE GENOMIC DNA]</scope>
    <source>
        <strain evidence="2 3">DSM 19027</strain>
    </source>
</reference>
<feature type="transmembrane region" description="Helical" evidence="1">
    <location>
        <begin position="89"/>
        <end position="115"/>
    </location>
</feature>
<dbReference type="Proteomes" id="UP000324781">
    <property type="component" value="Unassembled WGS sequence"/>
</dbReference>
<keyword evidence="1" id="KW-1133">Transmembrane helix</keyword>
<feature type="transmembrane region" description="Helical" evidence="1">
    <location>
        <begin position="207"/>
        <end position="229"/>
    </location>
</feature>
<feature type="transmembrane region" description="Helical" evidence="1">
    <location>
        <begin position="55"/>
        <end position="77"/>
    </location>
</feature>
<organism evidence="2 3">
    <name type="scientific">Thermoclostridium caenicola</name>
    <dbReference type="NCBI Taxonomy" id="659425"/>
    <lineage>
        <taxon>Bacteria</taxon>
        <taxon>Bacillati</taxon>
        <taxon>Bacillota</taxon>
        <taxon>Clostridia</taxon>
        <taxon>Eubacteriales</taxon>
        <taxon>Oscillospiraceae</taxon>
        <taxon>Thermoclostridium</taxon>
    </lineage>
</organism>
<protein>
    <recommendedName>
        <fullName evidence="4">ABC-2 family transporter protein</fullName>
    </recommendedName>
</protein>
<keyword evidence="1" id="KW-0812">Transmembrane</keyword>
<evidence type="ECO:0000256" key="1">
    <source>
        <dbReference type="SAM" id="Phobius"/>
    </source>
</evidence>
<keyword evidence="3" id="KW-1185">Reference proteome</keyword>
<feature type="transmembrane region" description="Helical" evidence="1">
    <location>
        <begin position="20"/>
        <end position="43"/>
    </location>
</feature>
<dbReference type="EMBL" id="FQZP01000016">
    <property type="protein sequence ID" value="SHI95279.1"/>
    <property type="molecule type" value="Genomic_DNA"/>
</dbReference>
<evidence type="ECO:0000313" key="3">
    <source>
        <dbReference type="Proteomes" id="UP000324781"/>
    </source>
</evidence>
<keyword evidence="1" id="KW-0472">Membrane</keyword>
<name>A0A1M6FCD6_9FIRM</name>
<evidence type="ECO:0008006" key="4">
    <source>
        <dbReference type="Google" id="ProtNLM"/>
    </source>
</evidence>
<feature type="transmembrane region" description="Helical" evidence="1">
    <location>
        <begin position="171"/>
        <end position="187"/>
    </location>
</feature>
<feature type="transmembrane region" description="Helical" evidence="1">
    <location>
        <begin position="135"/>
        <end position="159"/>
    </location>
</feature>
<proteinExistence type="predicted"/>
<accession>A0A1M6FCD6</accession>
<sequence length="235" mass="26309">MLSQSSRLRAMKALLYGYYLDFKSFFEIYFSILLGLIISKFLITPSASSSSSLNSALINCMIMLPVAMMVITSNSELKKKFSFPVDRDLLVLCHILLILVLPLVMLLMSCFFYLVELLLAELTLSVTTNFFYSLAITKSSFLIGFAISYMAIVCITALTWMVSAWFYRHKVPVGVIGAAFILGLIYLDDFRDSVFGLIGRLFHNPTPGLLSLKLAVITLAAFALGYIPIKRMEVK</sequence>
<dbReference type="AlphaFoldDB" id="A0A1M6FCD6"/>
<dbReference type="RefSeq" id="WP_149678471.1">
    <property type="nucleotide sequence ID" value="NZ_FQZP01000016.1"/>
</dbReference>
<gene>
    <name evidence="2" type="ORF">SAMN05444373_101622</name>
</gene>